<protein>
    <submittedName>
        <fullName evidence="5">ATP-binding protein</fullName>
    </submittedName>
</protein>
<dbReference type="Pfam" id="PF01656">
    <property type="entry name" value="CbiA"/>
    <property type="match status" value="1"/>
</dbReference>
<evidence type="ECO:0000256" key="3">
    <source>
        <dbReference type="ARBA" id="ARBA00023014"/>
    </source>
</evidence>
<dbReference type="Gene3D" id="3.30.70.20">
    <property type="match status" value="1"/>
</dbReference>
<dbReference type="AlphaFoldDB" id="A0A9X4RKE9"/>
<evidence type="ECO:0000256" key="1">
    <source>
        <dbReference type="ARBA" id="ARBA00022723"/>
    </source>
</evidence>
<name>A0A9X4RKE9_9BACT</name>
<dbReference type="GO" id="GO:0005524">
    <property type="term" value="F:ATP binding"/>
    <property type="evidence" value="ECO:0007669"/>
    <property type="project" value="UniProtKB-KW"/>
</dbReference>
<feature type="domain" description="4Fe-4S ferredoxin-type" evidence="4">
    <location>
        <begin position="58"/>
        <end position="87"/>
    </location>
</feature>
<keyword evidence="5" id="KW-0067">ATP-binding</keyword>
<gene>
    <name evidence="5" type="ORF">OLX77_02245</name>
</gene>
<keyword evidence="5" id="KW-0547">Nucleotide-binding</keyword>
<feature type="domain" description="4Fe-4S ferredoxin-type" evidence="4">
    <location>
        <begin position="88"/>
        <end position="116"/>
    </location>
</feature>
<organism evidence="5 6">
    <name type="scientific">Thiovibrio frasassiensis</name>
    <dbReference type="NCBI Taxonomy" id="2984131"/>
    <lineage>
        <taxon>Bacteria</taxon>
        <taxon>Pseudomonadati</taxon>
        <taxon>Thermodesulfobacteriota</taxon>
        <taxon>Desulfobulbia</taxon>
        <taxon>Desulfobulbales</taxon>
        <taxon>Thiovibrionaceae</taxon>
        <taxon>Thiovibrio</taxon>
    </lineage>
</organism>
<reference evidence="5" key="2">
    <citation type="submission" date="2022-10" db="EMBL/GenBank/DDBJ databases">
        <authorList>
            <person name="Aronson H.S."/>
        </authorList>
    </citation>
    <scope>NUCLEOTIDE SEQUENCE</scope>
    <source>
        <strain evidence="5">RS19-109</strain>
    </source>
</reference>
<dbReference type="PROSITE" id="PS51379">
    <property type="entry name" value="4FE4S_FER_2"/>
    <property type="match status" value="2"/>
</dbReference>
<dbReference type="Pfam" id="PF00037">
    <property type="entry name" value="Fer4"/>
    <property type="match status" value="1"/>
</dbReference>
<dbReference type="SUPFAM" id="SSF52540">
    <property type="entry name" value="P-loop containing nucleoside triphosphate hydrolases"/>
    <property type="match status" value="1"/>
</dbReference>
<proteinExistence type="predicted"/>
<dbReference type="GO" id="GO:0051536">
    <property type="term" value="F:iron-sulfur cluster binding"/>
    <property type="evidence" value="ECO:0007669"/>
    <property type="project" value="UniProtKB-KW"/>
</dbReference>
<sequence>MKIAVASGKGGVGKTTIAVSLALAADIPVQYVDCDVEEPNGHIFLRPVLDQCREITLTVPEIIEEKCTGCGECRDICRFNAITVFGVMAMAFNELCHACGGCFLVCPEAALVRGKRLLGILETGQAGKIRFSHGILRVGEAMSVPLIAAVREAAEQEGGLIILDAPPGTSCPLIATIIGADYTLLVSEETPFGLHDLQLAVGVLRKLDQHFGVIINRADLGDGKTGQWCRRENIPVHLEIPFERGIAEGYAAGKPLIHCRPELLPVFASLLKELTS</sequence>
<dbReference type="InterPro" id="IPR027417">
    <property type="entry name" value="P-loop_NTPase"/>
</dbReference>
<dbReference type="Gene3D" id="3.40.50.300">
    <property type="entry name" value="P-loop containing nucleotide triphosphate hydrolases"/>
    <property type="match status" value="1"/>
</dbReference>
<dbReference type="InterPro" id="IPR002586">
    <property type="entry name" value="CobQ/CobB/MinD/ParA_Nub-bd_dom"/>
</dbReference>
<dbReference type="InterPro" id="IPR017896">
    <property type="entry name" value="4Fe4S_Fe-S-bd"/>
</dbReference>
<dbReference type="PANTHER" id="PTHR43063:SF1">
    <property type="entry name" value="4FE-4S CLUSTER CONTAINING PARA FAMILY ATPASE PROTEIN"/>
    <property type="match status" value="1"/>
</dbReference>
<keyword evidence="3" id="KW-0411">Iron-sulfur</keyword>
<dbReference type="GO" id="GO:0046872">
    <property type="term" value="F:metal ion binding"/>
    <property type="evidence" value="ECO:0007669"/>
    <property type="project" value="UniProtKB-KW"/>
</dbReference>
<dbReference type="RefSeq" id="WP_307631957.1">
    <property type="nucleotide sequence ID" value="NZ_JAPHEH010000001.1"/>
</dbReference>
<keyword evidence="6" id="KW-1185">Reference proteome</keyword>
<dbReference type="SUPFAM" id="SSF54862">
    <property type="entry name" value="4Fe-4S ferredoxins"/>
    <property type="match status" value="1"/>
</dbReference>
<dbReference type="Proteomes" id="UP001154240">
    <property type="component" value="Unassembled WGS sequence"/>
</dbReference>
<evidence type="ECO:0000313" key="6">
    <source>
        <dbReference type="Proteomes" id="UP001154240"/>
    </source>
</evidence>
<dbReference type="PANTHER" id="PTHR43063">
    <property type="entry name" value="4FE-4S CLUSTER CONTAINING PARA FAMILY ATPASE PROTEIN"/>
    <property type="match status" value="1"/>
</dbReference>
<evidence type="ECO:0000313" key="5">
    <source>
        <dbReference type="EMBL" id="MDG4474981.1"/>
    </source>
</evidence>
<dbReference type="InterPro" id="IPR017900">
    <property type="entry name" value="4Fe4S_Fe_S_CS"/>
</dbReference>
<keyword evidence="1" id="KW-0479">Metal-binding</keyword>
<dbReference type="EMBL" id="JAPHEH010000001">
    <property type="protein sequence ID" value="MDG4474981.1"/>
    <property type="molecule type" value="Genomic_DNA"/>
</dbReference>
<reference evidence="5" key="1">
    <citation type="journal article" date="2022" name="bioRxiv">
        <title>Thiovibrio frasassiensisgen. nov., sp. nov., an autotrophic, elemental sulfur disproportionating bacterium isolated from sulfidic karst sediment, and proposal of Thiovibrionaceae fam. nov.</title>
        <authorList>
            <person name="Aronson H."/>
            <person name="Thomas C."/>
            <person name="Bhattacharyya M."/>
            <person name="Eckstein S."/>
            <person name="Jensen S."/>
            <person name="Barco R."/>
            <person name="Macalady J."/>
            <person name="Amend J."/>
        </authorList>
    </citation>
    <scope>NUCLEOTIDE SEQUENCE</scope>
    <source>
        <strain evidence="5">RS19-109</strain>
    </source>
</reference>
<keyword evidence="2" id="KW-0408">Iron</keyword>
<dbReference type="PROSITE" id="PS00198">
    <property type="entry name" value="4FE4S_FER_1"/>
    <property type="match status" value="1"/>
</dbReference>
<accession>A0A9X4RKE9</accession>
<evidence type="ECO:0000259" key="4">
    <source>
        <dbReference type="PROSITE" id="PS51379"/>
    </source>
</evidence>
<comment type="caution">
    <text evidence="5">The sequence shown here is derived from an EMBL/GenBank/DDBJ whole genome shotgun (WGS) entry which is preliminary data.</text>
</comment>
<evidence type="ECO:0000256" key="2">
    <source>
        <dbReference type="ARBA" id="ARBA00023004"/>
    </source>
</evidence>